<reference evidence="2 3" key="1">
    <citation type="submission" date="2019-04" db="EMBL/GenBank/DDBJ databases">
        <title>Crenobacter sp. nov.</title>
        <authorList>
            <person name="Shi S."/>
        </authorList>
    </citation>
    <scope>NUCLEOTIDE SEQUENCE [LARGE SCALE GENOMIC DNA]</scope>
    <source>
        <strain evidence="2 3">GY 70310</strain>
    </source>
</reference>
<protein>
    <submittedName>
        <fullName evidence="2">MaoC family dehydratase</fullName>
    </submittedName>
</protein>
<dbReference type="Pfam" id="PF01575">
    <property type="entry name" value="MaoC_dehydratas"/>
    <property type="match status" value="1"/>
</dbReference>
<evidence type="ECO:0000313" key="2">
    <source>
        <dbReference type="EMBL" id="TIC79816.1"/>
    </source>
</evidence>
<organism evidence="2 3">
    <name type="scientific">Crenobacter intestini</name>
    <dbReference type="NCBI Taxonomy" id="2563443"/>
    <lineage>
        <taxon>Bacteria</taxon>
        <taxon>Pseudomonadati</taxon>
        <taxon>Pseudomonadota</taxon>
        <taxon>Betaproteobacteria</taxon>
        <taxon>Neisseriales</taxon>
        <taxon>Neisseriaceae</taxon>
        <taxon>Crenobacter</taxon>
    </lineage>
</organism>
<sequence length="152" mass="16622">MANVVFDSKEALLAATGQPLGVTRWLEVTQQRIDLFAEATGDHQWIHVDPVRAKDGPFGTTIAHGYLTLSLASCFLPQLIEIRNMKMGVNVGCDRVRFPAPVPVGSRLRGRGEVLKVEEAGGGVQSTVRVTIEIDGQDKPACVVDKISRYFF</sequence>
<dbReference type="InterPro" id="IPR039375">
    <property type="entry name" value="NodN-like"/>
</dbReference>
<dbReference type="AlphaFoldDB" id="A0A4T0UMV7"/>
<dbReference type="Gene3D" id="3.10.129.10">
    <property type="entry name" value="Hotdog Thioesterase"/>
    <property type="match status" value="1"/>
</dbReference>
<keyword evidence="3" id="KW-1185">Reference proteome</keyword>
<dbReference type="InterPro" id="IPR029069">
    <property type="entry name" value="HotDog_dom_sf"/>
</dbReference>
<proteinExistence type="predicted"/>
<dbReference type="InterPro" id="IPR002539">
    <property type="entry name" value="MaoC-like_dom"/>
</dbReference>
<dbReference type="SUPFAM" id="SSF54637">
    <property type="entry name" value="Thioesterase/thiol ester dehydrase-isomerase"/>
    <property type="match status" value="1"/>
</dbReference>
<evidence type="ECO:0000259" key="1">
    <source>
        <dbReference type="Pfam" id="PF01575"/>
    </source>
</evidence>
<dbReference type="PANTHER" id="PTHR42993">
    <property type="entry name" value="MAOC-LIKE DEHYDRATASE DOMAIN-CONTAINING PROTEIN"/>
    <property type="match status" value="1"/>
</dbReference>
<dbReference type="CDD" id="cd03450">
    <property type="entry name" value="NodN"/>
    <property type="match status" value="1"/>
</dbReference>
<accession>A0A4T0UMV7</accession>
<gene>
    <name evidence="2" type="ORF">E5K04_12895</name>
</gene>
<dbReference type="OrthoDB" id="5514845at2"/>
<dbReference type="Proteomes" id="UP000308891">
    <property type="component" value="Unassembled WGS sequence"/>
</dbReference>
<dbReference type="EMBL" id="STGJ01000015">
    <property type="protein sequence ID" value="TIC79816.1"/>
    <property type="molecule type" value="Genomic_DNA"/>
</dbReference>
<evidence type="ECO:0000313" key="3">
    <source>
        <dbReference type="Proteomes" id="UP000308891"/>
    </source>
</evidence>
<dbReference type="RefSeq" id="WP_136554762.1">
    <property type="nucleotide sequence ID" value="NZ_STGJ01000015.1"/>
</dbReference>
<comment type="caution">
    <text evidence="2">The sequence shown here is derived from an EMBL/GenBank/DDBJ whole genome shotgun (WGS) entry which is preliminary data.</text>
</comment>
<feature type="domain" description="MaoC-like" evidence="1">
    <location>
        <begin position="15"/>
        <end position="129"/>
    </location>
</feature>
<dbReference type="PANTHER" id="PTHR42993:SF1">
    <property type="entry name" value="MAOC-LIKE DEHYDRATASE DOMAIN-CONTAINING PROTEIN"/>
    <property type="match status" value="1"/>
</dbReference>
<name>A0A4T0UMV7_9NEIS</name>